<dbReference type="RefSeq" id="WP_149784774.1">
    <property type="nucleotide sequence ID" value="NZ_BAAADP010000001.1"/>
</dbReference>
<feature type="transmembrane region" description="Helical" evidence="1">
    <location>
        <begin position="144"/>
        <end position="163"/>
    </location>
</feature>
<feature type="transmembrane region" description="Helical" evidence="1">
    <location>
        <begin position="75"/>
        <end position="96"/>
    </location>
</feature>
<name>A0A1I3BGE9_9EURY</name>
<organism evidence="2 3">
    <name type="scientific">Halorubrum aquaticum</name>
    <dbReference type="NCBI Taxonomy" id="387340"/>
    <lineage>
        <taxon>Archaea</taxon>
        <taxon>Methanobacteriati</taxon>
        <taxon>Methanobacteriota</taxon>
        <taxon>Stenosarchaea group</taxon>
        <taxon>Halobacteria</taxon>
        <taxon>Halobacteriales</taxon>
        <taxon>Haloferacaceae</taxon>
        <taxon>Halorubrum</taxon>
    </lineage>
</organism>
<keyword evidence="3" id="KW-1185">Reference proteome</keyword>
<feature type="transmembrane region" description="Helical" evidence="1">
    <location>
        <begin position="117"/>
        <end position="138"/>
    </location>
</feature>
<dbReference type="OrthoDB" id="331525at2157"/>
<keyword evidence="1" id="KW-1133">Transmembrane helix</keyword>
<proteinExistence type="predicted"/>
<reference evidence="2 3" key="1">
    <citation type="submission" date="2016-10" db="EMBL/GenBank/DDBJ databases">
        <authorList>
            <person name="Varghese N."/>
            <person name="Submissions S."/>
        </authorList>
    </citation>
    <scope>NUCLEOTIDE SEQUENCE [LARGE SCALE GENOMIC DNA]</scope>
    <source>
        <strain evidence="2 3">CGMCC 1.6377</strain>
    </source>
</reference>
<evidence type="ECO:0000256" key="1">
    <source>
        <dbReference type="SAM" id="Phobius"/>
    </source>
</evidence>
<gene>
    <name evidence="2" type="ORF">SAMN04488066_11259</name>
</gene>
<feature type="transmembrane region" description="Helical" evidence="1">
    <location>
        <begin position="6"/>
        <end position="29"/>
    </location>
</feature>
<protein>
    <submittedName>
        <fullName evidence="2">Uncharacterized protein</fullName>
    </submittedName>
</protein>
<dbReference type="EMBL" id="FOPZ01000012">
    <property type="protein sequence ID" value="SFH61358.1"/>
    <property type="molecule type" value="Genomic_DNA"/>
</dbReference>
<keyword evidence="1" id="KW-0472">Membrane</keyword>
<keyword evidence="1" id="KW-0812">Transmembrane</keyword>
<accession>A0A1I3BGE9</accession>
<dbReference type="AlphaFoldDB" id="A0A1I3BGE9"/>
<sequence length="164" mass="16665">MTSADLGSALLVAIAGALLFVALASLPAGSRVRRAYGTHPDDDDAARANAAVLAATGAFLLALAAATRFGVSDRLVAAGTLAVAAAGVVLLGWLVRYRDRRELLTTPNVDRERARRLGGAAMLVGGLLVVPLAAVLLGAGDRTMAVSTVAVAVLSTLLVAFAYR</sequence>
<evidence type="ECO:0000313" key="3">
    <source>
        <dbReference type="Proteomes" id="UP000323537"/>
    </source>
</evidence>
<evidence type="ECO:0000313" key="2">
    <source>
        <dbReference type="EMBL" id="SFH61358.1"/>
    </source>
</evidence>
<feature type="transmembrane region" description="Helical" evidence="1">
    <location>
        <begin position="50"/>
        <end position="69"/>
    </location>
</feature>
<dbReference type="Proteomes" id="UP000323537">
    <property type="component" value="Unassembled WGS sequence"/>
</dbReference>